<name>A0A267FNQ4_9PLAT</name>
<dbReference type="PANTHER" id="PTHR10164:SF4">
    <property type="entry name" value="GH23156P"/>
    <property type="match status" value="1"/>
</dbReference>
<dbReference type="Pfam" id="PF06456">
    <property type="entry name" value="Arfaptin"/>
    <property type="match status" value="2"/>
</dbReference>
<evidence type="ECO:0000313" key="4">
    <source>
        <dbReference type="Proteomes" id="UP000215902"/>
    </source>
</evidence>
<dbReference type="InterPro" id="IPR006723">
    <property type="entry name" value="Islet_autoAg_Ica1_C"/>
</dbReference>
<dbReference type="Pfam" id="PF04629">
    <property type="entry name" value="ICA69"/>
    <property type="match status" value="1"/>
</dbReference>
<reference evidence="3 4" key="1">
    <citation type="submission" date="2017-06" db="EMBL/GenBank/DDBJ databases">
        <title>A platform for efficient transgenesis in Macrostomum lignano, a flatworm model organism for stem cell research.</title>
        <authorList>
            <person name="Berezikov E."/>
        </authorList>
    </citation>
    <scope>NUCLEOTIDE SEQUENCE [LARGE SCALE GENOMIC DNA]</scope>
    <source>
        <strain evidence="3">DV1</strain>
        <tissue evidence="3">Whole organism</tissue>
    </source>
</reference>
<accession>A0A267FNQ4</accession>
<feature type="region of interest" description="Disordered" evidence="1">
    <location>
        <begin position="378"/>
        <end position="403"/>
    </location>
</feature>
<dbReference type="InterPro" id="IPR010504">
    <property type="entry name" value="AH_dom"/>
</dbReference>
<dbReference type="AlphaFoldDB" id="A0A267FNQ4"/>
<feature type="compositionally biased region" description="Low complexity" evidence="1">
    <location>
        <begin position="389"/>
        <end position="403"/>
    </location>
</feature>
<dbReference type="SMART" id="SM01015">
    <property type="entry name" value="Arfaptin"/>
    <property type="match status" value="1"/>
</dbReference>
<feature type="region of interest" description="Disordered" evidence="1">
    <location>
        <begin position="97"/>
        <end position="118"/>
    </location>
</feature>
<evidence type="ECO:0000313" key="3">
    <source>
        <dbReference type="EMBL" id="PAA74669.1"/>
    </source>
</evidence>
<evidence type="ECO:0000259" key="2">
    <source>
        <dbReference type="PROSITE" id="PS50870"/>
    </source>
</evidence>
<feature type="region of interest" description="Disordered" evidence="1">
    <location>
        <begin position="304"/>
        <end position="323"/>
    </location>
</feature>
<dbReference type="GO" id="GO:0005794">
    <property type="term" value="C:Golgi apparatus"/>
    <property type="evidence" value="ECO:0007669"/>
    <property type="project" value="TreeGrafter"/>
</dbReference>
<dbReference type="GO" id="GO:0051049">
    <property type="term" value="P:regulation of transport"/>
    <property type="evidence" value="ECO:0007669"/>
    <property type="project" value="TreeGrafter"/>
</dbReference>
<feature type="region of interest" description="Disordered" evidence="1">
    <location>
        <begin position="528"/>
        <end position="571"/>
    </location>
</feature>
<evidence type="ECO:0000256" key="1">
    <source>
        <dbReference type="SAM" id="MobiDB-lite"/>
    </source>
</evidence>
<dbReference type="SMART" id="SM01237">
    <property type="entry name" value="ICA69"/>
    <property type="match status" value="1"/>
</dbReference>
<dbReference type="Proteomes" id="UP000215902">
    <property type="component" value="Unassembled WGS sequence"/>
</dbReference>
<dbReference type="InterPro" id="IPR027267">
    <property type="entry name" value="AH/BAR_dom_sf"/>
</dbReference>
<dbReference type="SUPFAM" id="SSF103657">
    <property type="entry name" value="BAR/IMD domain-like"/>
    <property type="match status" value="2"/>
</dbReference>
<dbReference type="InterPro" id="IPR024114">
    <property type="entry name" value="Islet_autoAg_Ica1/Ica1-like"/>
</dbReference>
<keyword evidence="4" id="KW-1185">Reference proteome</keyword>
<dbReference type="STRING" id="282301.A0A267FNQ4"/>
<dbReference type="PANTHER" id="PTHR10164">
    <property type="entry name" value="ISLET CELL AUTOANTIGEN 1"/>
    <property type="match status" value="1"/>
</dbReference>
<sequence>GYSGSNYDRYVQRTDNSTTHKIRSAYWTTKQAVMQKLGRPEDEHVVASDSELDAKLDLFRSVQKSCADLLHIIERYQESVCALSQAENELGRFLKSKSGQSAKPGQQSGASRGAPGGAPASTAVAAAAVAGTSAAKMMAAVGKSLSFSAQQRLALRVPLGRLYQEVETFRYRAITDTSLTIQRMEATRTDYRGALLWMKKVSEELDPDTFKQLDKFRSVQAQVRKSKEKFDKLKLDSMQKVDLLAASRCNMLSHVLALYQDTLMQFWAKTSRTMSAVADSFKGYQFYEFSMLKDLVDESRKLADKTAGTDDENVDDEDDDGEFQDAESELLKAASNISADLLGISPIGSAARQAGDEALDQKLSKLDEIFMREFRDESGATGAAGGSGARSRQQGAAAAGDTASTDDLLGSLIERTDDSLAGLTMGGGGVGGEGAEGADILDSDDSFLQDLLGGGAASSGAPGAPAPAGSGELAQAWLDVFGSGGAGSSAAAEQMAQMSLLEGAVGGGSGGGGGGIFDDLLPAPLKNIRQQQPPQQPPPSYEASLTPGGGSSKAPQQQQQQQQAKASKKAGDMSAWLNMFAELDPLANPDLISKKSGQISDA</sequence>
<dbReference type="EMBL" id="NIVC01000930">
    <property type="protein sequence ID" value="PAA74669.1"/>
    <property type="molecule type" value="Genomic_DNA"/>
</dbReference>
<dbReference type="PROSITE" id="PS50870">
    <property type="entry name" value="AH"/>
    <property type="match status" value="1"/>
</dbReference>
<comment type="caution">
    <text evidence="3">The sequence shown here is derived from an EMBL/GenBank/DDBJ whole genome shotgun (WGS) entry which is preliminary data.</text>
</comment>
<gene>
    <name evidence="3" type="ORF">BOX15_Mlig000577g4</name>
</gene>
<dbReference type="OrthoDB" id="2126778at2759"/>
<protein>
    <recommendedName>
        <fullName evidence="2">AH domain-containing protein</fullName>
    </recommendedName>
</protein>
<dbReference type="Gene3D" id="1.20.1270.60">
    <property type="entry name" value="Arfaptin homology (AH) domain/BAR domain"/>
    <property type="match status" value="1"/>
</dbReference>
<feature type="non-terminal residue" evidence="3">
    <location>
        <position position="1"/>
    </location>
</feature>
<feature type="compositionally biased region" description="Low complexity" evidence="1">
    <location>
        <begin position="458"/>
        <end position="470"/>
    </location>
</feature>
<feature type="compositionally biased region" description="Acidic residues" evidence="1">
    <location>
        <begin position="309"/>
        <end position="323"/>
    </location>
</feature>
<feature type="compositionally biased region" description="Low complexity" evidence="1">
    <location>
        <begin position="552"/>
        <end position="565"/>
    </location>
</feature>
<dbReference type="GO" id="GO:0019904">
    <property type="term" value="F:protein domain specific binding"/>
    <property type="evidence" value="ECO:0007669"/>
    <property type="project" value="InterPro"/>
</dbReference>
<feature type="compositionally biased region" description="Low complexity" evidence="1">
    <location>
        <begin position="105"/>
        <end position="118"/>
    </location>
</feature>
<feature type="domain" description="AH" evidence="2">
    <location>
        <begin position="47"/>
        <end position="279"/>
    </location>
</feature>
<feature type="region of interest" description="Disordered" evidence="1">
    <location>
        <begin position="451"/>
        <end position="470"/>
    </location>
</feature>
<organism evidence="3 4">
    <name type="scientific">Macrostomum lignano</name>
    <dbReference type="NCBI Taxonomy" id="282301"/>
    <lineage>
        <taxon>Eukaryota</taxon>
        <taxon>Metazoa</taxon>
        <taxon>Spiralia</taxon>
        <taxon>Lophotrochozoa</taxon>
        <taxon>Platyhelminthes</taxon>
        <taxon>Rhabditophora</taxon>
        <taxon>Macrostomorpha</taxon>
        <taxon>Macrostomida</taxon>
        <taxon>Macrostomidae</taxon>
        <taxon>Macrostomum</taxon>
    </lineage>
</organism>
<proteinExistence type="predicted"/>